<dbReference type="EMBL" id="CP097355">
    <property type="protein sequence ID" value="UYV25244.1"/>
    <property type="molecule type" value="Genomic_DNA"/>
</dbReference>
<dbReference type="CDD" id="cd21411">
    <property type="entry name" value="NucC"/>
    <property type="match status" value="1"/>
</dbReference>
<accession>A0AA46UGY0</accession>
<feature type="domain" description="DUF6602" evidence="1">
    <location>
        <begin position="36"/>
        <end position="138"/>
    </location>
</feature>
<reference evidence="2" key="1">
    <citation type="submission" date="2022-05" db="EMBL/GenBank/DDBJ databases">
        <title>Megaplasmid of Vibrio parahaemolyticus.</title>
        <authorList>
            <person name="Strauch E."/>
            <person name="Borowiak M."/>
        </authorList>
    </citation>
    <scope>NUCLEOTIDE SEQUENCE</scope>
    <source>
        <strain evidence="2">16-VB00198</strain>
    </source>
</reference>
<dbReference type="Pfam" id="PF20247">
    <property type="entry name" value="DUF6602"/>
    <property type="match status" value="1"/>
</dbReference>
<proteinExistence type="predicted"/>
<dbReference type="Proteomes" id="UP001163036">
    <property type="component" value="Chromosome 1"/>
</dbReference>
<gene>
    <name evidence="2" type="ORF">M5598_09170</name>
</gene>
<sequence length="252" mass="27800">MSSIAKSLSNADGKEFLKQSFSMQQKVLKTQLDMSSATITHNGTMGEVNEQYFIEIIRKYLPNRYAVDTGIVLDSTGKTSDQIDVIIFDNQYTPTLLDQQGHRFIPAESVYAVLEVKPTIDKGYLEYAANKAQSVRALHRTSVGIPHAGGVYPPKPHFDIIAGIVATNIEWADGFGDSFDRNHALLTGLQKLDCGLAVSGGCFDTFSLDASLKKGPVDNSLIYFLFRLLQKLQSLGTVPAIDWNEYAEQLIT</sequence>
<protein>
    <recommendedName>
        <fullName evidence="1">DUF6602 domain-containing protein</fullName>
    </recommendedName>
</protein>
<dbReference type="InterPro" id="IPR046537">
    <property type="entry name" value="DUF6602"/>
</dbReference>
<evidence type="ECO:0000259" key="1">
    <source>
        <dbReference type="Pfam" id="PF20247"/>
    </source>
</evidence>
<evidence type="ECO:0000313" key="2">
    <source>
        <dbReference type="EMBL" id="UYV25244.1"/>
    </source>
</evidence>
<dbReference type="AlphaFoldDB" id="A0AA46UGY0"/>
<dbReference type="RefSeq" id="WP_228087018.1">
    <property type="nucleotide sequence ID" value="NZ_CP097355.1"/>
</dbReference>
<name>A0AA46UGY0_VIBPH</name>
<evidence type="ECO:0000313" key="3">
    <source>
        <dbReference type="Proteomes" id="UP001163036"/>
    </source>
</evidence>
<organism evidence="2 3">
    <name type="scientific">Vibrio parahaemolyticus</name>
    <dbReference type="NCBI Taxonomy" id="670"/>
    <lineage>
        <taxon>Bacteria</taxon>
        <taxon>Pseudomonadati</taxon>
        <taxon>Pseudomonadota</taxon>
        <taxon>Gammaproteobacteria</taxon>
        <taxon>Vibrionales</taxon>
        <taxon>Vibrionaceae</taxon>
        <taxon>Vibrio</taxon>
    </lineage>
</organism>